<keyword evidence="1" id="KW-0762">Sugar transport</keyword>
<protein>
    <submittedName>
        <fullName evidence="1">Multiple sugar transport system substrate-binding protein</fullName>
    </submittedName>
</protein>
<keyword evidence="1" id="KW-0813">Transport</keyword>
<proteinExistence type="predicted"/>
<dbReference type="Proteomes" id="UP001549207">
    <property type="component" value="Unassembled WGS sequence"/>
</dbReference>
<accession>A0ACC6TGB4</accession>
<evidence type="ECO:0000313" key="2">
    <source>
        <dbReference type="Proteomes" id="UP001549207"/>
    </source>
</evidence>
<reference evidence="1" key="1">
    <citation type="submission" date="2024-06" db="EMBL/GenBank/DDBJ databases">
        <title>Genomic Encyclopedia of Type Strains, Phase IV (KMG-IV): sequencing the most valuable type-strain genomes for metagenomic binning, comparative biology and taxonomic classification.</title>
        <authorList>
            <person name="Goeker M."/>
        </authorList>
    </citation>
    <scope>NUCLEOTIDE SEQUENCE</scope>
    <source>
        <strain evidence="1">SJCon</strain>
    </source>
</reference>
<gene>
    <name evidence="1" type="ORF">ABIC98_002375</name>
</gene>
<organism evidence="1 2">
    <name type="scientific">Arthrobacter nitrophenolicus</name>
    <dbReference type="NCBI Taxonomy" id="683150"/>
    <lineage>
        <taxon>Bacteria</taxon>
        <taxon>Bacillati</taxon>
        <taxon>Actinomycetota</taxon>
        <taxon>Actinomycetes</taxon>
        <taxon>Micrococcales</taxon>
        <taxon>Micrococcaceae</taxon>
        <taxon>Arthrobacter</taxon>
    </lineage>
</organism>
<evidence type="ECO:0000313" key="1">
    <source>
        <dbReference type="EMBL" id="MET3772720.1"/>
    </source>
</evidence>
<dbReference type="EMBL" id="JBEPNJ010000008">
    <property type="protein sequence ID" value="MET3772720.1"/>
    <property type="molecule type" value="Genomic_DNA"/>
</dbReference>
<name>A0ACC6TGB4_9MICC</name>
<sequence length="472" mass="49864">MMRTRGRSTVAAVATAALAVAMLAGCTQDEGSDTGPTGGTGGEPITVWTADTLPDRVAKTEAIIEKFTAATGVQVDLVGVPEDQFNQVLTSSAAAGDLPDVIGSISLAQVRTLAANDLVDSDTNKAIVESLGEGTFSERALELTRDGDEQLSVPDSSWQQLLYYRKDLFEKAGLTAPKTYDDIKAAAQKLDTPELAGIAAANKPGEAFTQQTFEHIAQGNGCEMVNDQGDITFDSPECVGALTFYRDMLKDYSVPGAQDVDTVRASYFAGQAAMAIWSTFLLDEMAGLRNDAAPTCPECAADPAFLAKNTGVVTGIQGPDGDQPAQFGEVVSWTVTKDSASDSARKFVEYFMTEGYVDWLSIAPEGRLPVRAGTADNPTEYADKWKTMPAGVDKKEPLGNFYSEDVLSVLEQGPDELKRWGITQGQGDLVGAALGELPIAKAVSDVTSGGVDPETAAKQAADSLKSIKDSLQ</sequence>
<keyword evidence="2" id="KW-1185">Reference proteome</keyword>
<comment type="caution">
    <text evidence="1">The sequence shown here is derived from an EMBL/GenBank/DDBJ whole genome shotgun (WGS) entry which is preliminary data.</text>
</comment>